<dbReference type="KEGG" id="spe:Spro_4140"/>
<gene>
    <name evidence="2" type="ordered locus">Spro_4140</name>
</gene>
<protein>
    <submittedName>
        <fullName evidence="2">MrfF protein</fullName>
    </submittedName>
</protein>
<sequence length="142" mass="15399">MAEDNMRFRGELIELPPCIINGGEQIEVNFGRIGMGKIDGVNYLQTVDYRLQCEPGNSGSGLGLTLMAAASPRGQDVMVTNLMGFALRMTLNGQPLNLNQRVLIDSANPPVMQVVPVKDLEPGWNLTAGTFEAMATLLADYQ</sequence>
<organism evidence="2">
    <name type="scientific">Serratia proteamaculans (strain 568)</name>
    <dbReference type="NCBI Taxonomy" id="399741"/>
    <lineage>
        <taxon>Bacteria</taxon>
        <taxon>Pseudomonadati</taxon>
        <taxon>Pseudomonadota</taxon>
        <taxon>Gammaproteobacteria</taxon>
        <taxon>Enterobacterales</taxon>
        <taxon>Yersiniaceae</taxon>
        <taxon>Serratia</taxon>
    </lineage>
</organism>
<dbReference type="GO" id="GO:0007155">
    <property type="term" value="P:cell adhesion"/>
    <property type="evidence" value="ECO:0007669"/>
    <property type="project" value="InterPro"/>
</dbReference>
<name>A8GJE4_SERP5</name>
<dbReference type="InterPro" id="IPR000259">
    <property type="entry name" value="Adhesion_dom_fimbrial"/>
</dbReference>
<reference evidence="2" key="1">
    <citation type="submission" date="2007-09" db="EMBL/GenBank/DDBJ databases">
        <title>Complete sequence of chromosome of Serratia proteamaculans 568.</title>
        <authorList>
            <consortium name="US DOE Joint Genome Institute"/>
            <person name="Copeland A."/>
            <person name="Lucas S."/>
            <person name="Lapidus A."/>
            <person name="Barry K."/>
            <person name="Glavina del Rio T."/>
            <person name="Dalin E."/>
            <person name="Tice H."/>
            <person name="Pitluck S."/>
            <person name="Chain P."/>
            <person name="Malfatti S."/>
            <person name="Shin M."/>
            <person name="Vergez L."/>
            <person name="Schmutz J."/>
            <person name="Larimer F."/>
            <person name="Land M."/>
            <person name="Hauser L."/>
            <person name="Kyrpides N."/>
            <person name="Kim E."/>
            <person name="Taghavi S."/>
            <person name="Newman L."/>
            <person name="Vangronsveld J."/>
            <person name="van der Lelie D."/>
            <person name="Richardson P."/>
        </authorList>
    </citation>
    <scope>NUCLEOTIDE SEQUENCE [LARGE SCALE GENOMIC DNA]</scope>
    <source>
        <strain evidence="2">568</strain>
    </source>
</reference>
<accession>A8GJE4</accession>
<dbReference type="STRING" id="399741.Spro_4140"/>
<dbReference type="InterPro" id="IPR008966">
    <property type="entry name" value="Adhesion_dom_sf"/>
</dbReference>
<dbReference type="InterPro" id="IPR036937">
    <property type="entry name" value="Adhesion_dom_fimbrial_sf"/>
</dbReference>
<dbReference type="HOGENOM" id="CLU_114111_2_0_6"/>
<evidence type="ECO:0000313" key="2">
    <source>
        <dbReference type="EMBL" id="ABV43234.1"/>
    </source>
</evidence>
<dbReference type="Pfam" id="PF00419">
    <property type="entry name" value="Fimbrial"/>
    <property type="match status" value="1"/>
</dbReference>
<feature type="domain" description="Fimbrial-type adhesion" evidence="1">
    <location>
        <begin position="8"/>
        <end position="142"/>
    </location>
</feature>
<proteinExistence type="predicted"/>
<dbReference type="eggNOG" id="COG3539">
    <property type="taxonomic scope" value="Bacteria"/>
</dbReference>
<dbReference type="AlphaFoldDB" id="A8GJE4"/>
<dbReference type="GO" id="GO:0009289">
    <property type="term" value="C:pilus"/>
    <property type="evidence" value="ECO:0007669"/>
    <property type="project" value="InterPro"/>
</dbReference>
<dbReference type="EMBL" id="CP000826">
    <property type="protein sequence ID" value="ABV43234.1"/>
    <property type="molecule type" value="Genomic_DNA"/>
</dbReference>
<dbReference type="Gene3D" id="2.60.40.1090">
    <property type="entry name" value="Fimbrial-type adhesion domain"/>
    <property type="match status" value="1"/>
</dbReference>
<dbReference type="SUPFAM" id="SSF49401">
    <property type="entry name" value="Bacterial adhesins"/>
    <property type="match status" value="1"/>
</dbReference>
<evidence type="ECO:0000259" key="1">
    <source>
        <dbReference type="Pfam" id="PF00419"/>
    </source>
</evidence>